<keyword evidence="4" id="KW-0119">Carbohydrate metabolism</keyword>
<dbReference type="InterPro" id="IPR017853">
    <property type="entry name" value="GH"/>
</dbReference>
<organism evidence="10 11">
    <name type="scientific">Phragmitibacter flavus</name>
    <dbReference type="NCBI Taxonomy" id="2576071"/>
    <lineage>
        <taxon>Bacteria</taxon>
        <taxon>Pseudomonadati</taxon>
        <taxon>Verrucomicrobiota</taxon>
        <taxon>Verrucomicrobiia</taxon>
        <taxon>Verrucomicrobiales</taxon>
        <taxon>Verrucomicrobiaceae</taxon>
        <taxon>Phragmitibacter</taxon>
    </lineage>
</organism>
<evidence type="ECO:0000256" key="3">
    <source>
        <dbReference type="ARBA" id="ARBA00023001"/>
    </source>
</evidence>
<sequence>MTGQMEALEKTIHITQKNRTQFTNSILMVGWCWLLMTVLTHASEQATAPKPPEEAKTTISLDAWTAVSQMTPGINLGNTFDNIQQWETGWGSPLITKEFIQSLASLGFKTVRLPVAWDTFADHGKITTEQFRRVGEVAGWIMDAGMFCVINIHWDGGWIDSGSKERFPDTYHTFSPEAEKKFRSYWQQIATHFATHGEKLLFEGLNEETNFANEGTVEQAYATLTRVNQLFIDTVRATGENNAQRLLIVPGYSTDIDKTCQKEYQLPTDTTPGKLFISLHYYTPWPFVGMNKDTTWAKMQPTWGSGDDVKQLEELFDRLQEFSARNNIPVFLGEFSLCSDKEKASRVRWTSAVYRAALKRKMIPVLWDTPGGVVSRKPPFVPHDELVEMLRQPESVATSDHSGTSHRLEPVMQD</sequence>
<dbReference type="EMBL" id="VAUV01000016">
    <property type="protein sequence ID" value="TLD69052.1"/>
    <property type="molecule type" value="Genomic_DNA"/>
</dbReference>
<dbReference type="AlphaFoldDB" id="A0A5R8K9N0"/>
<evidence type="ECO:0000256" key="6">
    <source>
        <dbReference type="ARBA" id="ARBA00023326"/>
    </source>
</evidence>
<dbReference type="GO" id="GO:0030245">
    <property type="term" value="P:cellulose catabolic process"/>
    <property type="evidence" value="ECO:0007669"/>
    <property type="project" value="UniProtKB-KW"/>
</dbReference>
<evidence type="ECO:0000313" key="11">
    <source>
        <dbReference type="Proteomes" id="UP000306196"/>
    </source>
</evidence>
<name>A0A5R8K9N0_9BACT</name>
<evidence type="ECO:0000256" key="4">
    <source>
        <dbReference type="ARBA" id="ARBA00023277"/>
    </source>
</evidence>
<dbReference type="Pfam" id="PF00150">
    <property type="entry name" value="Cellulase"/>
    <property type="match status" value="1"/>
</dbReference>
<dbReference type="GO" id="GO:0008422">
    <property type="term" value="F:beta-glucosidase activity"/>
    <property type="evidence" value="ECO:0007669"/>
    <property type="project" value="TreeGrafter"/>
</dbReference>
<dbReference type="InterPro" id="IPR001547">
    <property type="entry name" value="Glyco_hydro_5"/>
</dbReference>
<comment type="caution">
    <text evidence="10">The sequence shown here is derived from an EMBL/GenBank/DDBJ whole genome shotgun (WGS) entry which is preliminary data.</text>
</comment>
<evidence type="ECO:0000313" key="10">
    <source>
        <dbReference type="EMBL" id="TLD69052.1"/>
    </source>
</evidence>
<evidence type="ECO:0000259" key="9">
    <source>
        <dbReference type="Pfam" id="PF00150"/>
    </source>
</evidence>
<dbReference type="GO" id="GO:0005576">
    <property type="term" value="C:extracellular region"/>
    <property type="evidence" value="ECO:0007669"/>
    <property type="project" value="TreeGrafter"/>
</dbReference>
<dbReference type="GO" id="GO:0009986">
    <property type="term" value="C:cell surface"/>
    <property type="evidence" value="ECO:0007669"/>
    <property type="project" value="TreeGrafter"/>
</dbReference>
<keyword evidence="2 7" id="KW-0378">Hydrolase</keyword>
<dbReference type="PANTHER" id="PTHR31297:SF41">
    <property type="entry name" value="ENDOGLUCANASE, PUTATIVE (AFU_ORTHOLOGUE AFUA_5G01830)-RELATED"/>
    <property type="match status" value="1"/>
</dbReference>
<keyword evidence="6" id="KW-0624">Polysaccharide degradation</keyword>
<gene>
    <name evidence="10" type="ORF">FEM03_19480</name>
</gene>
<evidence type="ECO:0000256" key="2">
    <source>
        <dbReference type="ARBA" id="ARBA00022801"/>
    </source>
</evidence>
<protein>
    <submittedName>
        <fullName evidence="10">Glycoside hydrolase family 5 protein</fullName>
    </submittedName>
</protein>
<feature type="domain" description="Glycoside hydrolase family 5" evidence="9">
    <location>
        <begin position="78"/>
        <end position="368"/>
    </location>
</feature>
<dbReference type="Gene3D" id="3.20.20.80">
    <property type="entry name" value="Glycosidases"/>
    <property type="match status" value="1"/>
</dbReference>
<keyword evidence="5 7" id="KW-0326">Glycosidase</keyword>
<dbReference type="OrthoDB" id="9800955at2"/>
<accession>A0A5R8K9N0</accession>
<proteinExistence type="inferred from homology"/>
<evidence type="ECO:0000256" key="8">
    <source>
        <dbReference type="SAM" id="MobiDB-lite"/>
    </source>
</evidence>
<dbReference type="PANTHER" id="PTHR31297">
    <property type="entry name" value="GLUCAN ENDO-1,6-BETA-GLUCOSIDASE B"/>
    <property type="match status" value="1"/>
</dbReference>
<reference evidence="10 11" key="1">
    <citation type="submission" date="2019-05" db="EMBL/GenBank/DDBJ databases">
        <title>Verrucobacter flavum gen. nov., sp. nov. a new member of the family Verrucomicrobiaceae.</title>
        <authorList>
            <person name="Szuroczki S."/>
            <person name="Abbaszade G."/>
            <person name="Szabo A."/>
            <person name="Felfoldi T."/>
            <person name="Schumann P."/>
            <person name="Boka K."/>
            <person name="Keki Z."/>
            <person name="Toumi M."/>
            <person name="Toth E."/>
        </authorList>
    </citation>
    <scope>NUCLEOTIDE SEQUENCE [LARGE SCALE GENOMIC DNA]</scope>
    <source>
        <strain evidence="10 11">MG-N-17</strain>
    </source>
</reference>
<feature type="region of interest" description="Disordered" evidence="8">
    <location>
        <begin position="393"/>
        <end position="414"/>
    </location>
</feature>
<comment type="similarity">
    <text evidence="1 7">Belongs to the glycosyl hydrolase 5 (cellulase A) family.</text>
</comment>
<keyword evidence="11" id="KW-1185">Reference proteome</keyword>
<dbReference type="SUPFAM" id="SSF51445">
    <property type="entry name" value="(Trans)glycosidases"/>
    <property type="match status" value="1"/>
</dbReference>
<keyword evidence="3" id="KW-0136">Cellulose degradation</keyword>
<evidence type="ECO:0000256" key="7">
    <source>
        <dbReference type="RuleBase" id="RU361153"/>
    </source>
</evidence>
<evidence type="ECO:0000256" key="5">
    <source>
        <dbReference type="ARBA" id="ARBA00023295"/>
    </source>
</evidence>
<evidence type="ECO:0000256" key="1">
    <source>
        <dbReference type="ARBA" id="ARBA00005641"/>
    </source>
</evidence>
<dbReference type="InterPro" id="IPR050386">
    <property type="entry name" value="Glycosyl_hydrolase_5"/>
</dbReference>
<dbReference type="Proteomes" id="UP000306196">
    <property type="component" value="Unassembled WGS sequence"/>
</dbReference>